<dbReference type="GeneID" id="27726401"/>
<comment type="caution">
    <text evidence="3">The sequence shown here is derived from an EMBL/GenBank/DDBJ whole genome shotgun (WGS) entry which is preliminary data.</text>
</comment>
<keyword evidence="2" id="KW-0472">Membrane</keyword>
<accession>A0A084G1M8</accession>
<dbReference type="Proteomes" id="UP000028545">
    <property type="component" value="Unassembled WGS sequence"/>
</dbReference>
<evidence type="ECO:0000256" key="2">
    <source>
        <dbReference type="SAM" id="Phobius"/>
    </source>
</evidence>
<keyword evidence="4" id="KW-1185">Reference proteome</keyword>
<dbReference type="HOGENOM" id="CLU_759014_0_0_1"/>
<feature type="compositionally biased region" description="Polar residues" evidence="1">
    <location>
        <begin position="93"/>
        <end position="116"/>
    </location>
</feature>
<proteinExistence type="predicted"/>
<keyword evidence="2" id="KW-0812">Transmembrane</keyword>
<evidence type="ECO:0000313" key="3">
    <source>
        <dbReference type="EMBL" id="KEZ41240.1"/>
    </source>
</evidence>
<dbReference type="OrthoDB" id="5220781at2759"/>
<gene>
    <name evidence="3" type="ORF">SAPIO_CDS7329</name>
</gene>
<feature type="region of interest" description="Disordered" evidence="1">
    <location>
        <begin position="235"/>
        <end position="256"/>
    </location>
</feature>
<dbReference type="VEuPathDB" id="FungiDB:SAPIO_CDS7329"/>
<feature type="compositionally biased region" description="Low complexity" evidence="1">
    <location>
        <begin position="72"/>
        <end position="84"/>
    </location>
</feature>
<sequence>MLSLLPYTVQSGLERIRNVHRGVRQPSTSLGPQIDSTPRFQELDSSADESGEATPPLPTRPGSQSPWNGKATGNRRTLRTTGLRQRAGYGASTGPTGTGYTTAHCSGESTPSSLTTEEVEAEYSIEEREMASLMEDVRDALLVLDDADRRPRGNSAGTVESETFPARPRKDSGIKWDSVRRGLTKISIARDEKSQPLSSRNPSFERTEYIGGLRHLLTSLPPDLTPAEISALRSSLPRPLHPSSPHMHPSSAGGPPPPSVLHRLVKTVVAAYLVIIGMLLPHILAAFHAAARAERKYHVGGALVGGAVDMARSAARQVATMSVGGDRTVGEAVASGIAWTVSGVAGGVADGLGEGLVIIQERRRF</sequence>
<feature type="region of interest" description="Disordered" evidence="1">
    <location>
        <begin position="20"/>
        <end position="116"/>
    </location>
</feature>
<protein>
    <submittedName>
        <fullName evidence="3">Uncharacterized protein</fullName>
    </submittedName>
</protein>
<keyword evidence="2" id="KW-1133">Transmembrane helix</keyword>
<feature type="compositionally biased region" description="Low complexity" evidence="1">
    <location>
        <begin position="235"/>
        <end position="253"/>
    </location>
</feature>
<dbReference type="EMBL" id="JOWA01000110">
    <property type="protein sequence ID" value="KEZ41240.1"/>
    <property type="molecule type" value="Genomic_DNA"/>
</dbReference>
<dbReference type="AlphaFoldDB" id="A0A084G1M8"/>
<name>A0A084G1M8_PSEDA</name>
<feature type="region of interest" description="Disordered" evidence="1">
    <location>
        <begin position="148"/>
        <end position="173"/>
    </location>
</feature>
<evidence type="ECO:0000313" key="4">
    <source>
        <dbReference type="Proteomes" id="UP000028545"/>
    </source>
</evidence>
<feature type="compositionally biased region" description="Polar residues" evidence="1">
    <location>
        <begin position="25"/>
        <end position="39"/>
    </location>
</feature>
<evidence type="ECO:0000256" key="1">
    <source>
        <dbReference type="SAM" id="MobiDB-lite"/>
    </source>
</evidence>
<feature type="transmembrane region" description="Helical" evidence="2">
    <location>
        <begin position="269"/>
        <end position="287"/>
    </location>
</feature>
<organism evidence="3 4">
    <name type="scientific">Pseudallescheria apiosperma</name>
    <name type="common">Scedosporium apiospermum</name>
    <dbReference type="NCBI Taxonomy" id="563466"/>
    <lineage>
        <taxon>Eukaryota</taxon>
        <taxon>Fungi</taxon>
        <taxon>Dikarya</taxon>
        <taxon>Ascomycota</taxon>
        <taxon>Pezizomycotina</taxon>
        <taxon>Sordariomycetes</taxon>
        <taxon>Hypocreomycetidae</taxon>
        <taxon>Microascales</taxon>
        <taxon>Microascaceae</taxon>
        <taxon>Scedosporium</taxon>
    </lineage>
</organism>
<reference evidence="3 4" key="1">
    <citation type="journal article" date="2014" name="Genome Announc.">
        <title>Draft genome sequence of the pathogenic fungus Scedosporium apiospermum.</title>
        <authorList>
            <person name="Vandeputte P."/>
            <person name="Ghamrawi S."/>
            <person name="Rechenmann M."/>
            <person name="Iltis A."/>
            <person name="Giraud S."/>
            <person name="Fleury M."/>
            <person name="Thornton C."/>
            <person name="Delhaes L."/>
            <person name="Meyer W."/>
            <person name="Papon N."/>
            <person name="Bouchara J.P."/>
        </authorList>
    </citation>
    <scope>NUCLEOTIDE SEQUENCE [LARGE SCALE GENOMIC DNA]</scope>
    <source>
        <strain evidence="3 4">IHEM 14462</strain>
    </source>
</reference>
<dbReference type="RefSeq" id="XP_016641039.1">
    <property type="nucleotide sequence ID" value="XM_016789212.1"/>
</dbReference>
<dbReference type="KEGG" id="sapo:SAPIO_CDS7329"/>